<name>A0A2U8I538_9GAMM</name>
<keyword evidence="2" id="KW-1185">Reference proteome</keyword>
<dbReference type="AlphaFoldDB" id="A0A2U8I538"/>
<accession>A0A2U8I538</accession>
<dbReference type="RefSeq" id="WP_119797014.1">
    <property type="nucleotide sequence ID" value="NZ_CP021659.1"/>
</dbReference>
<organism evidence="1 2">
    <name type="scientific">Candidatus Fukatsuia symbiotica</name>
    <dbReference type="NCBI Taxonomy" id="1878942"/>
    <lineage>
        <taxon>Bacteria</taxon>
        <taxon>Pseudomonadati</taxon>
        <taxon>Pseudomonadota</taxon>
        <taxon>Gammaproteobacteria</taxon>
        <taxon>Enterobacterales</taxon>
        <taxon>Yersiniaceae</taxon>
        <taxon>Candidatus Fukatsuia</taxon>
    </lineage>
</organism>
<sequence length="64" mass="7612">MSNDCRVPCRVYVLITNNRKTLTFAVGVFVFAFDEKDIWDYPAHSRKIGSRDWNSEYLQRHTSR</sequence>
<evidence type="ECO:0000313" key="2">
    <source>
        <dbReference type="Proteomes" id="UP000261875"/>
    </source>
</evidence>
<evidence type="ECO:0000313" key="1">
    <source>
        <dbReference type="EMBL" id="AWK13305.1"/>
    </source>
</evidence>
<dbReference type="EMBL" id="CP021659">
    <property type="protein sequence ID" value="AWK13305.1"/>
    <property type="molecule type" value="Genomic_DNA"/>
</dbReference>
<dbReference type="KEGG" id="fsm:CCS41_00435"/>
<reference evidence="1 2" key="1">
    <citation type="submission" date="2017-05" db="EMBL/GenBank/DDBJ databases">
        <title>Genome sequence of Candidatus Fukatsuia symbiotica and Candidatus Hamiltonella defensa from Acyrthosiphon pisum strain 5D.</title>
        <authorList>
            <person name="Patel V.A."/>
            <person name="Chevignon G."/>
            <person name="Russell J.A."/>
            <person name="Oliver K.M."/>
        </authorList>
    </citation>
    <scope>NUCLEOTIDE SEQUENCE [LARGE SCALE GENOMIC DNA]</scope>
    <source>
        <strain evidence="1 2">5D</strain>
    </source>
</reference>
<proteinExistence type="predicted"/>
<gene>
    <name evidence="1" type="ORF">CCS41_00435</name>
</gene>
<dbReference type="Proteomes" id="UP000261875">
    <property type="component" value="Chromosome"/>
</dbReference>
<protein>
    <submittedName>
        <fullName evidence="1">Uncharacterized protein</fullName>
    </submittedName>
</protein>